<evidence type="ECO:0000313" key="1">
    <source>
        <dbReference type="EMBL" id="KAF7822093.1"/>
    </source>
</evidence>
<gene>
    <name evidence="1" type="ORF">G2W53_027548</name>
</gene>
<accession>A0A834WII7</accession>
<organism evidence="1 2">
    <name type="scientific">Senna tora</name>
    <dbReference type="NCBI Taxonomy" id="362788"/>
    <lineage>
        <taxon>Eukaryota</taxon>
        <taxon>Viridiplantae</taxon>
        <taxon>Streptophyta</taxon>
        <taxon>Embryophyta</taxon>
        <taxon>Tracheophyta</taxon>
        <taxon>Spermatophyta</taxon>
        <taxon>Magnoliopsida</taxon>
        <taxon>eudicotyledons</taxon>
        <taxon>Gunneridae</taxon>
        <taxon>Pentapetalae</taxon>
        <taxon>rosids</taxon>
        <taxon>fabids</taxon>
        <taxon>Fabales</taxon>
        <taxon>Fabaceae</taxon>
        <taxon>Caesalpinioideae</taxon>
        <taxon>Cassia clade</taxon>
        <taxon>Senna</taxon>
    </lineage>
</organism>
<protein>
    <submittedName>
        <fullName evidence="1">Reverse transcriptase</fullName>
    </submittedName>
</protein>
<dbReference type="GO" id="GO:0003964">
    <property type="term" value="F:RNA-directed DNA polymerase activity"/>
    <property type="evidence" value="ECO:0007669"/>
    <property type="project" value="UniProtKB-KW"/>
</dbReference>
<keyword evidence="1" id="KW-0548">Nucleotidyltransferase</keyword>
<sequence>MSKTHIEGNRADQILASFGFINHFKVDPMGFAGGGDFNDILSPNEKGGGANLSFSRIMKDLMALRKSFRPKARLDWVMHGDSNTKFFHALVVGRRRSNRITRLKDNCGNWIHNFDEVKDHIVLHFQNLFKVDHVSRLDDEISNLVPTTHLSCALPSNEEIFSTLNQFKPFKAPDPDGF</sequence>
<comment type="caution">
    <text evidence="1">The sequence shown here is derived from an EMBL/GenBank/DDBJ whole genome shotgun (WGS) entry which is preliminary data.</text>
</comment>
<keyword evidence="1" id="KW-0808">Transferase</keyword>
<dbReference type="OrthoDB" id="1432089at2759"/>
<evidence type="ECO:0000313" key="2">
    <source>
        <dbReference type="Proteomes" id="UP000634136"/>
    </source>
</evidence>
<name>A0A834WII7_9FABA</name>
<proteinExistence type="predicted"/>
<reference evidence="1" key="1">
    <citation type="submission" date="2020-09" db="EMBL/GenBank/DDBJ databases">
        <title>Genome-Enabled Discovery of Anthraquinone Biosynthesis in Senna tora.</title>
        <authorList>
            <person name="Kang S.-H."/>
            <person name="Pandey R.P."/>
            <person name="Lee C.-M."/>
            <person name="Sim J.-S."/>
            <person name="Jeong J.-T."/>
            <person name="Choi B.-S."/>
            <person name="Jung M."/>
            <person name="Ginzburg D."/>
            <person name="Zhao K."/>
            <person name="Won S.Y."/>
            <person name="Oh T.-J."/>
            <person name="Yu Y."/>
            <person name="Kim N.-H."/>
            <person name="Lee O.R."/>
            <person name="Lee T.-H."/>
            <person name="Bashyal P."/>
            <person name="Kim T.-S."/>
            <person name="Lee W.-H."/>
            <person name="Kawkins C."/>
            <person name="Kim C.-K."/>
            <person name="Kim J.S."/>
            <person name="Ahn B.O."/>
            <person name="Rhee S.Y."/>
            <person name="Sohng J.K."/>
        </authorList>
    </citation>
    <scope>NUCLEOTIDE SEQUENCE</scope>
    <source>
        <tissue evidence="1">Leaf</tissue>
    </source>
</reference>
<keyword evidence="2" id="KW-1185">Reference proteome</keyword>
<dbReference type="AlphaFoldDB" id="A0A834WII7"/>
<dbReference type="Proteomes" id="UP000634136">
    <property type="component" value="Unassembled WGS sequence"/>
</dbReference>
<dbReference type="EMBL" id="JAAIUW010000008">
    <property type="protein sequence ID" value="KAF7822093.1"/>
    <property type="molecule type" value="Genomic_DNA"/>
</dbReference>
<keyword evidence="1" id="KW-0695">RNA-directed DNA polymerase</keyword>